<evidence type="ECO:0000259" key="2">
    <source>
        <dbReference type="Pfam" id="PF24800"/>
    </source>
</evidence>
<feature type="transmembrane region" description="Helical" evidence="1">
    <location>
        <begin position="79"/>
        <end position="102"/>
    </location>
</feature>
<accession>A0A067P4N9</accession>
<dbReference type="InterPro" id="IPR056119">
    <property type="entry name" value="DUF7702"/>
</dbReference>
<feature type="transmembrane region" description="Helical" evidence="1">
    <location>
        <begin position="20"/>
        <end position="37"/>
    </location>
</feature>
<feature type="transmembrane region" description="Helical" evidence="1">
    <location>
        <begin position="204"/>
        <end position="224"/>
    </location>
</feature>
<dbReference type="AlphaFoldDB" id="A0A067P4N9"/>
<keyword evidence="1" id="KW-0472">Membrane</keyword>
<feature type="transmembrane region" description="Helical" evidence="1">
    <location>
        <begin position="236"/>
        <end position="259"/>
    </location>
</feature>
<dbReference type="Pfam" id="PF24800">
    <property type="entry name" value="DUF7702"/>
    <property type="match status" value="1"/>
</dbReference>
<dbReference type="InParanoid" id="A0A067P4N9"/>
<sequence>MSSSPQFSYANAFGIDSLGAPILFAVLYALCVGAFAFKALRNPTFVLFVLTLFCAIRVAAFAIRAAMAGPASSGRSLGLYIAEQVLFGAGFAGLLYSAYILVLDREQASIADIPQGPISRITRNRRLFHLVLAVGVALGIAGSTQGTSPDSSQSQRDLGHTLRIAGAIIPAVLTLLQAYRTLLFSIAEHEAHEDSDTSVKATHGNWVLCIISILLLVREAYSVAAIARQSLQYKEALWYPLLALPEILAVFLYATPGLVPSRAQLNQRSRGGDIELLKSDHTYHG</sequence>
<dbReference type="HOGENOM" id="CLU_092145_0_0_1"/>
<dbReference type="Proteomes" id="UP000027073">
    <property type="component" value="Unassembled WGS sequence"/>
</dbReference>
<keyword evidence="1" id="KW-0812">Transmembrane</keyword>
<feature type="domain" description="DUF7702" evidence="2">
    <location>
        <begin position="48"/>
        <end position="234"/>
    </location>
</feature>
<evidence type="ECO:0000313" key="4">
    <source>
        <dbReference type="Proteomes" id="UP000027073"/>
    </source>
</evidence>
<organism evidence="3 4">
    <name type="scientific">Pleurotus ostreatus (strain PC15)</name>
    <name type="common">Oyster mushroom</name>
    <dbReference type="NCBI Taxonomy" id="1137138"/>
    <lineage>
        <taxon>Eukaryota</taxon>
        <taxon>Fungi</taxon>
        <taxon>Dikarya</taxon>
        <taxon>Basidiomycota</taxon>
        <taxon>Agaricomycotina</taxon>
        <taxon>Agaricomycetes</taxon>
        <taxon>Agaricomycetidae</taxon>
        <taxon>Agaricales</taxon>
        <taxon>Pleurotineae</taxon>
        <taxon>Pleurotaceae</taxon>
        <taxon>Pleurotus</taxon>
    </lineage>
</organism>
<dbReference type="EMBL" id="KL198004">
    <property type="protein sequence ID" value="KDQ34220.1"/>
    <property type="molecule type" value="Genomic_DNA"/>
</dbReference>
<feature type="transmembrane region" description="Helical" evidence="1">
    <location>
        <begin position="44"/>
        <end position="67"/>
    </location>
</feature>
<evidence type="ECO:0000256" key="1">
    <source>
        <dbReference type="SAM" id="Phobius"/>
    </source>
</evidence>
<gene>
    <name evidence="3" type="ORF">PLEOSDRAFT_175027</name>
</gene>
<feature type="transmembrane region" description="Helical" evidence="1">
    <location>
        <begin position="164"/>
        <end position="183"/>
    </location>
</feature>
<dbReference type="STRING" id="1137138.A0A067P4N9"/>
<keyword evidence="1" id="KW-1133">Transmembrane helix</keyword>
<evidence type="ECO:0000313" key="3">
    <source>
        <dbReference type="EMBL" id="KDQ34220.1"/>
    </source>
</evidence>
<dbReference type="OrthoDB" id="5389493at2759"/>
<dbReference type="VEuPathDB" id="FungiDB:PLEOSDRAFT_175027"/>
<protein>
    <recommendedName>
        <fullName evidence="2">DUF7702 domain-containing protein</fullName>
    </recommendedName>
</protein>
<feature type="transmembrane region" description="Helical" evidence="1">
    <location>
        <begin position="127"/>
        <end position="144"/>
    </location>
</feature>
<reference evidence="4" key="1">
    <citation type="journal article" date="2014" name="Proc. Natl. Acad. Sci. U.S.A.">
        <title>Extensive sampling of basidiomycete genomes demonstrates inadequacy of the white-rot/brown-rot paradigm for wood decay fungi.</title>
        <authorList>
            <person name="Riley R."/>
            <person name="Salamov A.A."/>
            <person name="Brown D.W."/>
            <person name="Nagy L.G."/>
            <person name="Floudas D."/>
            <person name="Held B.W."/>
            <person name="Levasseur A."/>
            <person name="Lombard V."/>
            <person name="Morin E."/>
            <person name="Otillar R."/>
            <person name="Lindquist E.A."/>
            <person name="Sun H."/>
            <person name="LaButti K.M."/>
            <person name="Schmutz J."/>
            <person name="Jabbour D."/>
            <person name="Luo H."/>
            <person name="Baker S.E."/>
            <person name="Pisabarro A.G."/>
            <person name="Walton J.D."/>
            <person name="Blanchette R.A."/>
            <person name="Henrissat B."/>
            <person name="Martin F."/>
            <person name="Cullen D."/>
            <person name="Hibbett D.S."/>
            <person name="Grigoriev I.V."/>
        </authorList>
    </citation>
    <scope>NUCLEOTIDE SEQUENCE [LARGE SCALE GENOMIC DNA]</scope>
    <source>
        <strain evidence="4">PC15</strain>
    </source>
</reference>
<proteinExistence type="predicted"/>
<name>A0A067P4N9_PLEO1</name>